<protein>
    <recommendedName>
        <fullName evidence="2">Three-Cys-motif partner protein TcmP</fullName>
    </recommendedName>
</protein>
<proteinExistence type="predicted"/>
<dbReference type="NCBIfam" id="TIGR04474">
    <property type="entry name" value="tcm_partner"/>
    <property type="match status" value="1"/>
</dbReference>
<name>A0A380TFD2_9ZZZZ</name>
<dbReference type="AlphaFoldDB" id="A0A380TFD2"/>
<evidence type="ECO:0000313" key="1">
    <source>
        <dbReference type="EMBL" id="SUS07135.1"/>
    </source>
</evidence>
<sequence>MLDPSWYQGREQTFVKHFFLERYLERVAYVTLAGGAWSEFAYVDAFSGPWRSGDENFRDTSVFIALTKLEAVRQGLQKAGRDVTFRALFVERDQSTFQDLQRLVARFPNSGAITICGEFQDHVEEACRFIGNAFSLIFVDPIGWDVDLPLLRPLLRLRGEVIINFMYDAINRHVLENPQGSVQSSFEPTFGGPGWSSEIQERRSAGDDREAAILGVFCDRLRAAGDFEYVTSTRIMKPLADRTYFYLVYATRHWKGVEEFRSVEEKALEVQEKVRFDAKFDAREERLGMRDLFPGERPTGQSAALHERRARNLAVARRRLRELLTKKHRLAASEAFGCMLEQPLVFPSDARTLLLEARGEGWLTLDLGPRERTVKPETTVTSLISS</sequence>
<accession>A0A380TFD2</accession>
<evidence type="ECO:0008006" key="2">
    <source>
        <dbReference type="Google" id="ProtNLM"/>
    </source>
</evidence>
<gene>
    <name evidence="1" type="ORF">DF3PB_3830004</name>
</gene>
<reference evidence="1" key="1">
    <citation type="submission" date="2018-07" db="EMBL/GenBank/DDBJ databases">
        <authorList>
            <person name="Quirk P.G."/>
            <person name="Krulwich T.A."/>
        </authorList>
    </citation>
    <scope>NUCLEOTIDE SEQUENCE</scope>
</reference>
<organism evidence="1">
    <name type="scientific">metagenome</name>
    <dbReference type="NCBI Taxonomy" id="256318"/>
    <lineage>
        <taxon>unclassified sequences</taxon>
        <taxon>metagenomes</taxon>
    </lineage>
</organism>
<dbReference type="EMBL" id="UIDG01000316">
    <property type="protein sequence ID" value="SUS07135.1"/>
    <property type="molecule type" value="Genomic_DNA"/>
</dbReference>
<dbReference type="InterPro" id="IPR031009">
    <property type="entry name" value="Tcm_partner"/>
</dbReference>